<sequence>MNTDNSAINNLGEQAAQAKKEVNDLTAAVKINNAETEKVTASFQLATASLQQSKDSLAELSKKYEILTRTQSDNTKQAKDLNTQIGKVSATIAEQEKKVSKSREVFDLHKKASEALSSSFNKLKDTSGSFGEALGQAASGFETLKSGLYIAKVGFQGMGAAIKATGFGLLVLAINLVIEKIQQSKPIMDMITGVIAGIGAVVNVVKDAIWDMATNIGKIGDFFHHPMDSIQNSVIPWLPPQ</sequence>
<dbReference type="Gene3D" id="1.10.287.1490">
    <property type="match status" value="1"/>
</dbReference>
<feature type="coiled-coil region" evidence="1">
    <location>
        <begin position="8"/>
        <end position="98"/>
    </location>
</feature>
<reference evidence="2 3" key="1">
    <citation type="submission" date="2019-01" db="EMBL/GenBank/DDBJ databases">
        <title>Mucilaginibacter antarcticum sp. nov., isolated from antarctic soil.</title>
        <authorList>
            <person name="Yan Y.-Q."/>
            <person name="Du Z.-J."/>
        </authorList>
    </citation>
    <scope>NUCLEOTIDE SEQUENCE [LARGE SCALE GENOMIC DNA]</scope>
    <source>
        <strain evidence="2 3">F01003</strain>
    </source>
</reference>
<dbReference type="Proteomes" id="UP000286701">
    <property type="component" value="Unassembled WGS sequence"/>
</dbReference>
<proteinExistence type="predicted"/>
<protein>
    <submittedName>
        <fullName evidence="2">Uncharacterized protein</fullName>
    </submittedName>
</protein>
<dbReference type="AlphaFoldDB" id="A0A444MN99"/>
<gene>
    <name evidence="2" type="ORF">EPL05_14095</name>
</gene>
<evidence type="ECO:0000313" key="3">
    <source>
        <dbReference type="Proteomes" id="UP000286701"/>
    </source>
</evidence>
<comment type="caution">
    <text evidence="2">The sequence shown here is derived from an EMBL/GenBank/DDBJ whole genome shotgun (WGS) entry which is preliminary data.</text>
</comment>
<keyword evidence="1" id="KW-0175">Coiled coil</keyword>
<organism evidence="2 3">
    <name type="scientific">Mucilaginibacter gilvus</name>
    <dbReference type="NCBI Taxonomy" id="2305909"/>
    <lineage>
        <taxon>Bacteria</taxon>
        <taxon>Pseudomonadati</taxon>
        <taxon>Bacteroidota</taxon>
        <taxon>Sphingobacteriia</taxon>
        <taxon>Sphingobacteriales</taxon>
        <taxon>Sphingobacteriaceae</taxon>
        <taxon>Mucilaginibacter</taxon>
    </lineage>
</organism>
<keyword evidence="3" id="KW-1185">Reference proteome</keyword>
<dbReference type="OrthoDB" id="797760at2"/>
<accession>A0A444MN99</accession>
<evidence type="ECO:0000313" key="2">
    <source>
        <dbReference type="EMBL" id="RWY51192.1"/>
    </source>
</evidence>
<evidence type="ECO:0000256" key="1">
    <source>
        <dbReference type="SAM" id="Coils"/>
    </source>
</evidence>
<dbReference type="RefSeq" id="WP_128534612.1">
    <property type="nucleotide sequence ID" value="NZ_SBIW01000006.1"/>
</dbReference>
<dbReference type="SUPFAM" id="SSF90257">
    <property type="entry name" value="Myosin rod fragments"/>
    <property type="match status" value="1"/>
</dbReference>
<name>A0A444MN99_9SPHI</name>
<dbReference type="EMBL" id="SBIW01000006">
    <property type="protein sequence ID" value="RWY51192.1"/>
    <property type="molecule type" value="Genomic_DNA"/>
</dbReference>